<gene>
    <name evidence="1" type="ORF">P167DRAFT_580807</name>
</gene>
<dbReference type="EMBL" id="ML119551">
    <property type="protein sequence ID" value="RPB06279.1"/>
    <property type="molecule type" value="Genomic_DNA"/>
</dbReference>
<dbReference type="Proteomes" id="UP000277580">
    <property type="component" value="Unassembled WGS sequence"/>
</dbReference>
<name>A0A3N4KA98_9PEZI</name>
<evidence type="ECO:0000313" key="1">
    <source>
        <dbReference type="EMBL" id="RPB06279.1"/>
    </source>
</evidence>
<dbReference type="InParanoid" id="A0A3N4KA98"/>
<sequence length="145" mass="15851">MCARPRQEHWRYLWRGSLPTERPERPERPGRLAKATGLLMLLIIGETWTVEVAPLQVVAMGICVDTGMGVGTDADAGSEVDAEFRSILEYVFISNQCKYSGDTGGLRDTLPTLILWRLLANSEAFWASADALATLKHTSSALSGA</sequence>
<accession>A0A3N4KA98</accession>
<dbReference type="AlphaFoldDB" id="A0A3N4KA98"/>
<organism evidence="1 2">
    <name type="scientific">Morchella conica CCBAS932</name>
    <dbReference type="NCBI Taxonomy" id="1392247"/>
    <lineage>
        <taxon>Eukaryota</taxon>
        <taxon>Fungi</taxon>
        <taxon>Dikarya</taxon>
        <taxon>Ascomycota</taxon>
        <taxon>Pezizomycotina</taxon>
        <taxon>Pezizomycetes</taxon>
        <taxon>Pezizales</taxon>
        <taxon>Morchellaceae</taxon>
        <taxon>Morchella</taxon>
    </lineage>
</organism>
<protein>
    <submittedName>
        <fullName evidence="1">Uncharacterized protein</fullName>
    </submittedName>
</protein>
<proteinExistence type="predicted"/>
<evidence type="ECO:0000313" key="2">
    <source>
        <dbReference type="Proteomes" id="UP000277580"/>
    </source>
</evidence>
<reference evidence="1 2" key="1">
    <citation type="journal article" date="2018" name="Nat. Ecol. Evol.">
        <title>Pezizomycetes genomes reveal the molecular basis of ectomycorrhizal truffle lifestyle.</title>
        <authorList>
            <person name="Murat C."/>
            <person name="Payen T."/>
            <person name="Noel B."/>
            <person name="Kuo A."/>
            <person name="Morin E."/>
            <person name="Chen J."/>
            <person name="Kohler A."/>
            <person name="Krizsan K."/>
            <person name="Balestrini R."/>
            <person name="Da Silva C."/>
            <person name="Montanini B."/>
            <person name="Hainaut M."/>
            <person name="Levati E."/>
            <person name="Barry K.W."/>
            <person name="Belfiori B."/>
            <person name="Cichocki N."/>
            <person name="Clum A."/>
            <person name="Dockter R.B."/>
            <person name="Fauchery L."/>
            <person name="Guy J."/>
            <person name="Iotti M."/>
            <person name="Le Tacon F."/>
            <person name="Lindquist E.A."/>
            <person name="Lipzen A."/>
            <person name="Malagnac F."/>
            <person name="Mello A."/>
            <person name="Molinier V."/>
            <person name="Miyauchi S."/>
            <person name="Poulain J."/>
            <person name="Riccioni C."/>
            <person name="Rubini A."/>
            <person name="Sitrit Y."/>
            <person name="Splivallo R."/>
            <person name="Traeger S."/>
            <person name="Wang M."/>
            <person name="Zifcakova L."/>
            <person name="Wipf D."/>
            <person name="Zambonelli A."/>
            <person name="Paolocci F."/>
            <person name="Nowrousian M."/>
            <person name="Ottonello S."/>
            <person name="Baldrian P."/>
            <person name="Spatafora J.W."/>
            <person name="Henrissat B."/>
            <person name="Nagy L.G."/>
            <person name="Aury J.M."/>
            <person name="Wincker P."/>
            <person name="Grigoriev I.V."/>
            <person name="Bonfante P."/>
            <person name="Martin F.M."/>
        </authorList>
    </citation>
    <scope>NUCLEOTIDE SEQUENCE [LARGE SCALE GENOMIC DNA]</scope>
    <source>
        <strain evidence="1 2">CCBAS932</strain>
    </source>
</reference>
<keyword evidence="2" id="KW-1185">Reference proteome</keyword>